<dbReference type="EMBL" id="JAUJFL010000001">
    <property type="protein sequence ID" value="KAK2615687.1"/>
    <property type="molecule type" value="Genomic_DNA"/>
</dbReference>
<name>A0AAD9STC9_PHOAM</name>
<dbReference type="SUPFAM" id="SSF54593">
    <property type="entry name" value="Glyoxalase/Bleomycin resistance protein/Dihydroxybiphenyl dioxygenase"/>
    <property type="match status" value="1"/>
</dbReference>
<gene>
    <name evidence="2" type="ORF">N8I77_002425</name>
</gene>
<protein>
    <recommendedName>
        <fullName evidence="1">Glyoxalase/fosfomycin resistance/dioxygenase domain-containing protein</fullName>
    </recommendedName>
</protein>
<keyword evidence="3" id="KW-1185">Reference proteome</keyword>
<dbReference type="Gene3D" id="3.10.180.10">
    <property type="entry name" value="2,3-Dihydroxybiphenyl 1,2-Dioxygenase, domain 1"/>
    <property type="match status" value="1"/>
</dbReference>
<dbReference type="AlphaFoldDB" id="A0AAD9STC9"/>
<comment type="caution">
    <text evidence="2">The sequence shown here is derived from an EMBL/GenBank/DDBJ whole genome shotgun (WGS) entry which is preliminary data.</text>
</comment>
<evidence type="ECO:0000313" key="2">
    <source>
        <dbReference type="EMBL" id="KAK2615687.1"/>
    </source>
</evidence>
<proteinExistence type="predicted"/>
<dbReference type="Proteomes" id="UP001265746">
    <property type="component" value="Unassembled WGS sequence"/>
</dbReference>
<reference evidence="2" key="1">
    <citation type="submission" date="2023-06" db="EMBL/GenBank/DDBJ databases">
        <authorList>
            <person name="Noh H."/>
        </authorList>
    </citation>
    <scope>NUCLEOTIDE SEQUENCE</scope>
    <source>
        <strain evidence="2">DUCC20226</strain>
    </source>
</reference>
<dbReference type="Pfam" id="PF00903">
    <property type="entry name" value="Glyoxalase"/>
    <property type="match status" value="1"/>
</dbReference>
<accession>A0AAD9STC9</accession>
<dbReference type="InterPro" id="IPR029068">
    <property type="entry name" value="Glyas_Bleomycin-R_OHBP_Dase"/>
</dbReference>
<organism evidence="2 3">
    <name type="scientific">Phomopsis amygdali</name>
    <name type="common">Fusicoccum amygdali</name>
    <dbReference type="NCBI Taxonomy" id="1214568"/>
    <lineage>
        <taxon>Eukaryota</taxon>
        <taxon>Fungi</taxon>
        <taxon>Dikarya</taxon>
        <taxon>Ascomycota</taxon>
        <taxon>Pezizomycotina</taxon>
        <taxon>Sordariomycetes</taxon>
        <taxon>Sordariomycetidae</taxon>
        <taxon>Diaporthales</taxon>
        <taxon>Diaporthaceae</taxon>
        <taxon>Diaporthe</taxon>
    </lineage>
</organism>
<evidence type="ECO:0000259" key="1">
    <source>
        <dbReference type="Pfam" id="PF00903"/>
    </source>
</evidence>
<feature type="domain" description="Glyoxalase/fosfomycin resistance/dioxygenase" evidence="1">
    <location>
        <begin position="21"/>
        <end position="127"/>
    </location>
</feature>
<sequence length="130" mass="14120">MILQDYSNLHCTMSISLHGTIHWLEVPVIDAARAAAFYTSIFGWECTMFNPSPASTPTNGNSSAGSIHMFRRGTNLNGAFIQVPQGCLVQAWGSEAPDGRVNMAVLTTFAVESIEGTMRLVEDMGGRMHL</sequence>
<evidence type="ECO:0000313" key="3">
    <source>
        <dbReference type="Proteomes" id="UP001265746"/>
    </source>
</evidence>
<dbReference type="InterPro" id="IPR004360">
    <property type="entry name" value="Glyas_Fos-R_dOase_dom"/>
</dbReference>